<sequence>MVSLSTKLAFGAAKSMVSSKVTGAFKDEDEESSWFSAKPSQREREPEPEPEPPKKPTVDKKKIDRAKRADAIRDKYGLQRKSNPEQEGLLSNDYDDYRAPKKSGCCTVI</sequence>
<keyword evidence="3" id="KW-1185">Reference proteome</keyword>
<reference evidence="2 3" key="1">
    <citation type="journal article" date="2018" name="Genome Biol. Evol.">
        <title>Multiple Roots of Fruiting Body Formation in Amoebozoa.</title>
        <authorList>
            <person name="Hillmann F."/>
            <person name="Forbes G."/>
            <person name="Novohradska S."/>
            <person name="Ferling I."/>
            <person name="Riege K."/>
            <person name="Groth M."/>
            <person name="Westermann M."/>
            <person name="Marz M."/>
            <person name="Spaller T."/>
            <person name="Winckler T."/>
            <person name="Schaap P."/>
            <person name="Glockner G."/>
        </authorList>
    </citation>
    <scope>NUCLEOTIDE SEQUENCE [LARGE SCALE GENOMIC DNA]</scope>
    <source>
        <strain evidence="2 3">Jena</strain>
    </source>
</reference>
<comment type="caution">
    <text evidence="2">The sequence shown here is derived from an EMBL/GenBank/DDBJ whole genome shotgun (WGS) entry which is preliminary data.</text>
</comment>
<dbReference type="EMBL" id="MDYQ01000045">
    <property type="protein sequence ID" value="PRP85396.1"/>
    <property type="molecule type" value="Genomic_DNA"/>
</dbReference>
<protein>
    <submittedName>
        <fullName evidence="2">Uncharacterized protein</fullName>
    </submittedName>
</protein>
<evidence type="ECO:0000256" key="1">
    <source>
        <dbReference type="SAM" id="MobiDB-lite"/>
    </source>
</evidence>
<organism evidence="2 3">
    <name type="scientific">Planoprotostelium fungivorum</name>
    <dbReference type="NCBI Taxonomy" id="1890364"/>
    <lineage>
        <taxon>Eukaryota</taxon>
        <taxon>Amoebozoa</taxon>
        <taxon>Evosea</taxon>
        <taxon>Variosea</taxon>
        <taxon>Cavosteliida</taxon>
        <taxon>Cavosteliaceae</taxon>
        <taxon>Planoprotostelium</taxon>
    </lineage>
</organism>
<accession>A0A2P6NN75</accession>
<name>A0A2P6NN75_9EUKA</name>
<dbReference type="Proteomes" id="UP000241769">
    <property type="component" value="Unassembled WGS sequence"/>
</dbReference>
<evidence type="ECO:0000313" key="3">
    <source>
        <dbReference type="Proteomes" id="UP000241769"/>
    </source>
</evidence>
<proteinExistence type="predicted"/>
<dbReference type="InParanoid" id="A0A2P6NN75"/>
<gene>
    <name evidence="2" type="ORF">PROFUN_06942</name>
</gene>
<dbReference type="AlphaFoldDB" id="A0A2P6NN75"/>
<feature type="region of interest" description="Disordered" evidence="1">
    <location>
        <begin position="12"/>
        <end position="109"/>
    </location>
</feature>
<feature type="compositionally biased region" description="Basic and acidic residues" evidence="1">
    <location>
        <begin position="40"/>
        <end position="77"/>
    </location>
</feature>
<evidence type="ECO:0000313" key="2">
    <source>
        <dbReference type="EMBL" id="PRP85396.1"/>
    </source>
</evidence>